<dbReference type="PANTHER" id="PTHR32305">
    <property type="match status" value="1"/>
</dbReference>
<dbReference type="NCBIfam" id="TIGR03696">
    <property type="entry name" value="Rhs_assc_core"/>
    <property type="match status" value="1"/>
</dbReference>
<dbReference type="Pfam" id="PF05593">
    <property type="entry name" value="RHS_repeat"/>
    <property type="match status" value="3"/>
</dbReference>
<proteinExistence type="predicted"/>
<dbReference type="PANTHER" id="PTHR32305:SF15">
    <property type="entry name" value="PROTEIN RHSA-RELATED"/>
    <property type="match status" value="1"/>
</dbReference>
<dbReference type="InterPro" id="IPR031325">
    <property type="entry name" value="RHS_repeat"/>
</dbReference>
<dbReference type="RefSeq" id="WP_385961126.1">
    <property type="nucleotide sequence ID" value="NZ_JBHSOG010000032.1"/>
</dbReference>
<evidence type="ECO:0000259" key="2">
    <source>
        <dbReference type="Pfam" id="PF25023"/>
    </source>
</evidence>
<organism evidence="3 4">
    <name type="scientific">Thauera sinica</name>
    <dbReference type="NCBI Taxonomy" id="2665146"/>
    <lineage>
        <taxon>Bacteria</taxon>
        <taxon>Pseudomonadati</taxon>
        <taxon>Pseudomonadota</taxon>
        <taxon>Betaproteobacteria</taxon>
        <taxon>Rhodocyclales</taxon>
        <taxon>Zoogloeaceae</taxon>
        <taxon>Thauera</taxon>
    </lineage>
</organism>
<dbReference type="Gene3D" id="2.180.10.10">
    <property type="entry name" value="RHS repeat-associated core"/>
    <property type="match status" value="3"/>
</dbReference>
<feature type="domain" description="Teneurin-like YD-shell" evidence="2">
    <location>
        <begin position="199"/>
        <end position="361"/>
    </location>
</feature>
<evidence type="ECO:0000256" key="1">
    <source>
        <dbReference type="ARBA" id="ARBA00022737"/>
    </source>
</evidence>
<feature type="non-terminal residue" evidence="3">
    <location>
        <position position="1"/>
    </location>
</feature>
<comment type="caution">
    <text evidence="3">The sequence shown here is derived from an EMBL/GenBank/DDBJ whole genome shotgun (WGS) entry which is preliminary data.</text>
</comment>
<dbReference type="Proteomes" id="UP001595974">
    <property type="component" value="Unassembled WGS sequence"/>
</dbReference>
<keyword evidence="4" id="KW-1185">Reference proteome</keyword>
<evidence type="ECO:0000313" key="3">
    <source>
        <dbReference type="EMBL" id="MFC5769741.1"/>
    </source>
</evidence>
<dbReference type="EMBL" id="JBHSOG010000032">
    <property type="protein sequence ID" value="MFC5769741.1"/>
    <property type="molecule type" value="Genomic_DNA"/>
</dbReference>
<dbReference type="InterPro" id="IPR006530">
    <property type="entry name" value="YD"/>
</dbReference>
<gene>
    <name evidence="3" type="ORF">ACFPTN_10190</name>
</gene>
<name>A0ABW1AS27_9RHOO</name>
<dbReference type="SUPFAM" id="SSF69304">
    <property type="entry name" value="Tricorn protease N-terminal domain"/>
    <property type="match status" value="1"/>
</dbReference>
<dbReference type="InterPro" id="IPR056823">
    <property type="entry name" value="TEN-like_YD-shell"/>
</dbReference>
<protein>
    <submittedName>
        <fullName evidence="3">RHS repeat-associated core domain-containing protein</fullName>
    </submittedName>
</protein>
<dbReference type="NCBIfam" id="TIGR01643">
    <property type="entry name" value="YD_repeat_2x"/>
    <property type="match status" value="8"/>
</dbReference>
<dbReference type="InterPro" id="IPR022385">
    <property type="entry name" value="Rhs_assc_core"/>
</dbReference>
<dbReference type="Pfam" id="PF25023">
    <property type="entry name" value="TEN_YD-shell"/>
    <property type="match status" value="1"/>
</dbReference>
<sequence>ADRVKTETDAAGHATTYAYDAAGNVVAMTDAEGHTARVEYDAMNRKAAVEDATGYRTETTYNQRGDAIVLTNANTETVVFEFDALGRKTAAVDARGYRSEFQYDAAGNLVCTTDANAQAGLQPRNGHGCTEFRQYDELNRVTRIVDALGGETAFTYDLAGNRLTVTDAANKTWAFAYDDLGRLAAETDHAGKSLAYKADEAGNVYEKTNRLNEVTRYSFDTGNRLTRVDYLKDGSAETFAYDAAGNRSAAANGAVSYTFQYDVLNRPTAKLDSRGRSLSFTYDAAGNLLTKTTYQGSTTHYVYNAANRLVMLRNPDYTQVDYQYDPAGRMLSRVTANGARSTYQYEANGTLTRETQYDAANTLVSDTTYTRDRVGHILTRTDGAGTTTYAYDALYRLKTADYPGATNDEAFTYDAVGNRLTHTRGSLAPNANTRYYGYTAGTNRLLDIRIGGTSGTVESSFVHDHEGRLTSQTGAGAKALTWDAKGRLKTAGAESYTYDPMDYRIGRSGGGLGSRSYFLEGEHLESVERGGELVERYFRGAGTDELVAGFLKDGEGKTKPYLFHHDALTNTTAVTGHNGGTIQHLAYGAFGNVLTNSGSSPNRLKYSGREDDGNGCYYYRARYYCLGIDRFISEDPLGFAAGDVNFYTYVGNNPTNRNDPSGHAANVIVGAIYGGIAGLVGGGISGYAANGSALDAAMGAGLGLFAGAATGAAAPWLSHEAGVLAAAAGVARSVGTVGAAMVIGGASSAGGQFSGNVVTGQSIGTNFSWGAVGGSAVAAPFSVLPASIVGNMAATAVGTSVTWGSRSLTIANPAVQHTGSTFRALTEGTIGGVFEASGQTLESMFFPAVPVGGSSASNSLPVQSIQQLNTPGSSTFGHLLYPNNSNTSFIQKVFGK</sequence>
<keyword evidence="1" id="KW-0677">Repeat</keyword>
<reference evidence="4" key="1">
    <citation type="journal article" date="2019" name="Int. J. Syst. Evol. Microbiol.">
        <title>The Global Catalogue of Microorganisms (GCM) 10K type strain sequencing project: providing services to taxonomists for standard genome sequencing and annotation.</title>
        <authorList>
            <consortium name="The Broad Institute Genomics Platform"/>
            <consortium name="The Broad Institute Genome Sequencing Center for Infectious Disease"/>
            <person name="Wu L."/>
            <person name="Ma J."/>
        </authorList>
    </citation>
    <scope>NUCLEOTIDE SEQUENCE [LARGE SCALE GENOMIC DNA]</scope>
    <source>
        <strain evidence="4">SHR3</strain>
    </source>
</reference>
<evidence type="ECO:0000313" key="4">
    <source>
        <dbReference type="Proteomes" id="UP001595974"/>
    </source>
</evidence>
<dbReference type="InterPro" id="IPR050708">
    <property type="entry name" value="T6SS_VgrG/RHS"/>
</dbReference>
<accession>A0ABW1AS27</accession>